<dbReference type="Proteomes" id="UP000063964">
    <property type="component" value="Chromosome"/>
</dbReference>
<dbReference type="EMBL" id="CP014230">
    <property type="protein sequence ID" value="AMD93552.1"/>
    <property type="molecule type" value="Genomic_DNA"/>
</dbReference>
<proteinExistence type="predicted"/>
<evidence type="ECO:0000313" key="2">
    <source>
        <dbReference type="EMBL" id="AMD93552.1"/>
    </source>
</evidence>
<dbReference type="AlphaFoldDB" id="A0A0X8JRT0"/>
<dbReference type="RefSeq" id="WP_066607305.1">
    <property type="nucleotide sequence ID" value="NZ_CP014230.1"/>
</dbReference>
<dbReference type="InterPro" id="IPR053842">
    <property type="entry name" value="NikA-like"/>
</dbReference>
<dbReference type="KEGG" id="doa:AXF15_10865"/>
<evidence type="ECO:0008006" key="4">
    <source>
        <dbReference type="Google" id="ProtNLM"/>
    </source>
</evidence>
<reference evidence="3" key="1">
    <citation type="submission" date="2016-02" db="EMBL/GenBank/DDBJ databases">
        <authorList>
            <person name="Holder M.E."/>
            <person name="Ajami N.J."/>
            <person name="Petrosino J.F."/>
        </authorList>
    </citation>
    <scope>NUCLEOTIDE SEQUENCE [LARGE SCALE GENOMIC DNA]</scope>
    <source>
        <strain evidence="3">DSM 12838</strain>
    </source>
</reference>
<evidence type="ECO:0000256" key="1">
    <source>
        <dbReference type="SAM" id="MobiDB-lite"/>
    </source>
</evidence>
<gene>
    <name evidence="2" type="ORF">AXF15_10865</name>
</gene>
<organism evidence="2 3">
    <name type="scientific">Desulfomicrobium orale DSM 12838</name>
    <dbReference type="NCBI Taxonomy" id="888061"/>
    <lineage>
        <taxon>Bacteria</taxon>
        <taxon>Pseudomonadati</taxon>
        <taxon>Thermodesulfobacteriota</taxon>
        <taxon>Desulfovibrionia</taxon>
        <taxon>Desulfovibrionales</taxon>
        <taxon>Desulfomicrobiaceae</taxon>
        <taxon>Desulfomicrobium</taxon>
    </lineage>
</organism>
<name>A0A0X8JRT0_9BACT</name>
<accession>A0A0X8JRT0</accession>
<dbReference type="Pfam" id="PF21983">
    <property type="entry name" value="NikA-like"/>
    <property type="match status" value="1"/>
</dbReference>
<keyword evidence="3" id="KW-1185">Reference proteome</keyword>
<feature type="region of interest" description="Disordered" evidence="1">
    <location>
        <begin position="1"/>
        <end position="20"/>
    </location>
</feature>
<sequence>MSATPRKEETPALRRQGPALRVYCSPDERGRIETNAREAGYSVSRYLRLLGVNGSVRSRADAEQIRKLARVNADQGRLGGLLKALLTNDERLDGRTGAEIQSMTKNTLKEIQHMQQRLIDCIREIENG</sequence>
<feature type="compositionally biased region" description="Basic and acidic residues" evidence="1">
    <location>
        <begin position="1"/>
        <end position="12"/>
    </location>
</feature>
<dbReference type="STRING" id="888061.AXF15_10865"/>
<evidence type="ECO:0000313" key="3">
    <source>
        <dbReference type="Proteomes" id="UP000063964"/>
    </source>
</evidence>
<dbReference type="OrthoDB" id="8966807at2"/>
<protein>
    <recommendedName>
        <fullName evidence="4">Mobilization protein</fullName>
    </recommendedName>
</protein>